<organism evidence="1 2">
    <name type="scientific">Spongiactinospora rosea</name>
    <dbReference type="NCBI Taxonomy" id="2248750"/>
    <lineage>
        <taxon>Bacteria</taxon>
        <taxon>Bacillati</taxon>
        <taxon>Actinomycetota</taxon>
        <taxon>Actinomycetes</taxon>
        <taxon>Streptosporangiales</taxon>
        <taxon>Streptosporangiaceae</taxon>
        <taxon>Spongiactinospora</taxon>
    </lineage>
</organism>
<sequence length="374" mass="39690">MTKTPRFIDIHLLQTLPYSNINRDDLGSPKSVTYGGANRTRVSSQSWKRAVRLAVEQALGDPAARTRRIPEQVAQRLVARGWPSELATAGGQQVVLSAGKGLKVEDDGVTSVLLYLPVSALDELADVAAEHREKIAAEAGKKKPPAVLPAARIADVLSRRNGVINLFGRMLAELPGAEVDGAVQVAHAFTTHSTSAEVDFFTAVDDLNPEEMRGSGHMNSAEFSAGVFYRYASVDITGLQENLADTASAAELTRVFLTSFISALPTGKQNSTAANTIPDLAYLAVRADRPVSLAPAFEAPVRLTAEGGYAARSRDVLASYAQRLHTLWGEEGVVRHAHAGIDAKQLSGLGGMDNSYADLIKNAVAAAFSSGSGE</sequence>
<protein>
    <submittedName>
        <fullName evidence="1">Type I-E CRISPR-associated protein Cas7/Cse4/CasC</fullName>
    </submittedName>
</protein>
<dbReference type="OrthoDB" id="5291250at2"/>
<name>A0A366LXN1_9ACTN</name>
<dbReference type="RefSeq" id="WP_113982664.1">
    <property type="nucleotide sequence ID" value="NZ_QMEY01000009.1"/>
</dbReference>
<reference evidence="1 2" key="1">
    <citation type="submission" date="2018-06" db="EMBL/GenBank/DDBJ databases">
        <title>Sphaerisporangium craniellae sp. nov., isolated from a marine sponge in the South China Sea.</title>
        <authorList>
            <person name="Li L."/>
        </authorList>
    </citation>
    <scope>NUCLEOTIDE SEQUENCE [LARGE SCALE GENOMIC DNA]</scope>
    <source>
        <strain evidence="1 2">LHW63015</strain>
    </source>
</reference>
<dbReference type="EMBL" id="QMEY01000009">
    <property type="protein sequence ID" value="RBQ18064.1"/>
    <property type="molecule type" value="Genomic_DNA"/>
</dbReference>
<dbReference type="AlphaFoldDB" id="A0A366LXN1"/>
<keyword evidence="2" id="KW-1185">Reference proteome</keyword>
<gene>
    <name evidence="1" type="primary">cas7e</name>
    <name evidence="1" type="ORF">DP939_22125</name>
</gene>
<dbReference type="Proteomes" id="UP000253303">
    <property type="component" value="Unassembled WGS sequence"/>
</dbReference>
<evidence type="ECO:0000313" key="2">
    <source>
        <dbReference type="Proteomes" id="UP000253303"/>
    </source>
</evidence>
<dbReference type="InterPro" id="IPR010148">
    <property type="entry name" value="CRISPR-assoc_prot_CT1975"/>
</dbReference>
<comment type="caution">
    <text evidence="1">The sequence shown here is derived from an EMBL/GenBank/DDBJ whole genome shotgun (WGS) entry which is preliminary data.</text>
</comment>
<dbReference type="NCBIfam" id="TIGR01869">
    <property type="entry name" value="casC_Cse4"/>
    <property type="match status" value="1"/>
</dbReference>
<evidence type="ECO:0000313" key="1">
    <source>
        <dbReference type="EMBL" id="RBQ18064.1"/>
    </source>
</evidence>
<dbReference type="Pfam" id="PF09344">
    <property type="entry name" value="Cas_CT1975"/>
    <property type="match status" value="1"/>
</dbReference>
<accession>A0A366LXN1</accession>
<proteinExistence type="predicted"/>